<keyword evidence="2 3" id="KW-0067">ATP-binding</keyword>
<dbReference type="GO" id="GO:0003677">
    <property type="term" value="F:DNA binding"/>
    <property type="evidence" value="ECO:0007669"/>
    <property type="project" value="InterPro"/>
</dbReference>
<feature type="transmembrane region" description="Helical" evidence="4">
    <location>
        <begin position="61"/>
        <end position="80"/>
    </location>
</feature>
<keyword evidence="4" id="KW-1133">Transmembrane helix</keyword>
<keyword evidence="4" id="KW-0472">Membrane</keyword>
<dbReference type="PROSITE" id="PS50901">
    <property type="entry name" value="FTSK"/>
    <property type="match status" value="1"/>
</dbReference>
<proteinExistence type="predicted"/>
<reference evidence="6 7" key="1">
    <citation type="journal article" date="2015" name="Int. J. Syst. Evol. Microbiol.">
        <title>Sporolactobacillus shoreae sp. nov. and Sporolactobacillus spathodeae sp. nov., two spore-forming lactic acid bacteria isolated from tree barks in Thailand.</title>
        <authorList>
            <person name="Thamacharoensuk T."/>
            <person name="Kitahara M."/>
            <person name="Ohkuma M."/>
            <person name="Thongchul N."/>
            <person name="Tanasupawat S."/>
        </authorList>
    </citation>
    <scope>NUCLEOTIDE SEQUENCE [LARGE SCALE GENOMIC DNA]</scope>
    <source>
        <strain evidence="6 7">BK92</strain>
    </source>
</reference>
<feature type="binding site" evidence="3">
    <location>
        <begin position="258"/>
        <end position="265"/>
    </location>
    <ligand>
        <name>ATP</name>
        <dbReference type="ChEBI" id="CHEBI:30616"/>
    </ligand>
</feature>
<name>A0A4Z0GK68_9BACL</name>
<evidence type="ECO:0000313" key="6">
    <source>
        <dbReference type="EMBL" id="TGA95901.1"/>
    </source>
</evidence>
<dbReference type="Proteomes" id="UP000298347">
    <property type="component" value="Unassembled WGS sequence"/>
</dbReference>
<dbReference type="InterPro" id="IPR003593">
    <property type="entry name" value="AAA+_ATPase"/>
</dbReference>
<dbReference type="EMBL" id="SRJD01000035">
    <property type="protein sequence ID" value="TGA95901.1"/>
    <property type="molecule type" value="Genomic_DNA"/>
</dbReference>
<keyword evidence="7" id="KW-1185">Reference proteome</keyword>
<accession>A0A4Z0GK68</accession>
<dbReference type="PANTHER" id="PTHR22683">
    <property type="entry name" value="SPORULATION PROTEIN RELATED"/>
    <property type="match status" value="1"/>
</dbReference>
<evidence type="ECO:0000259" key="5">
    <source>
        <dbReference type="PROSITE" id="PS50901"/>
    </source>
</evidence>
<dbReference type="CDD" id="cd01127">
    <property type="entry name" value="TrwB_TraG_TraD_VirD4"/>
    <property type="match status" value="1"/>
</dbReference>
<evidence type="ECO:0000313" key="7">
    <source>
        <dbReference type="Proteomes" id="UP000298347"/>
    </source>
</evidence>
<feature type="domain" description="FtsK" evidence="5">
    <location>
        <begin position="240"/>
        <end position="425"/>
    </location>
</feature>
<dbReference type="GO" id="GO:0005524">
    <property type="term" value="F:ATP binding"/>
    <property type="evidence" value="ECO:0007669"/>
    <property type="project" value="UniProtKB-UniRule"/>
</dbReference>
<evidence type="ECO:0000256" key="1">
    <source>
        <dbReference type="ARBA" id="ARBA00022741"/>
    </source>
</evidence>
<protein>
    <submittedName>
        <fullName evidence="6">DNA translocase FtsK</fullName>
    </submittedName>
</protein>
<dbReference type="Gene3D" id="3.40.50.300">
    <property type="entry name" value="P-loop containing nucleotide triphosphate hydrolases"/>
    <property type="match status" value="1"/>
</dbReference>
<organism evidence="6 7">
    <name type="scientific">Sporolactobacillus shoreae</name>
    <dbReference type="NCBI Taxonomy" id="1465501"/>
    <lineage>
        <taxon>Bacteria</taxon>
        <taxon>Bacillati</taxon>
        <taxon>Bacillota</taxon>
        <taxon>Bacilli</taxon>
        <taxon>Bacillales</taxon>
        <taxon>Sporolactobacillaceae</taxon>
        <taxon>Sporolactobacillus</taxon>
    </lineage>
</organism>
<gene>
    <name evidence="6" type="ORF">E4665_17240</name>
</gene>
<evidence type="ECO:0000256" key="3">
    <source>
        <dbReference type="PROSITE-ProRule" id="PRU00289"/>
    </source>
</evidence>
<dbReference type="SMART" id="SM00382">
    <property type="entry name" value="AAA"/>
    <property type="match status" value="1"/>
</dbReference>
<dbReference type="AlphaFoldDB" id="A0A4Z0GK68"/>
<evidence type="ECO:0000256" key="4">
    <source>
        <dbReference type="SAM" id="Phobius"/>
    </source>
</evidence>
<dbReference type="OrthoDB" id="9807790at2"/>
<dbReference type="SUPFAM" id="SSF52540">
    <property type="entry name" value="P-loop containing nucleoside triphosphate hydrolases"/>
    <property type="match status" value="1"/>
</dbReference>
<dbReference type="InterPro" id="IPR050206">
    <property type="entry name" value="FtsK/SpoIIIE/SftA"/>
</dbReference>
<comment type="caution">
    <text evidence="6">The sequence shown here is derived from an EMBL/GenBank/DDBJ whole genome shotgun (WGS) entry which is preliminary data.</text>
</comment>
<dbReference type="InterPro" id="IPR027417">
    <property type="entry name" value="P-loop_NTPase"/>
</dbReference>
<dbReference type="PANTHER" id="PTHR22683:SF47">
    <property type="entry name" value="FTSK DOMAIN-CONTAINING PROTEIN YDCQ"/>
    <property type="match status" value="1"/>
</dbReference>
<evidence type="ECO:0000256" key="2">
    <source>
        <dbReference type="ARBA" id="ARBA00022840"/>
    </source>
</evidence>
<dbReference type="InterPro" id="IPR002543">
    <property type="entry name" value="FtsK_dom"/>
</dbReference>
<feature type="transmembrane region" description="Helical" evidence="4">
    <location>
        <begin position="100"/>
        <end position="118"/>
    </location>
</feature>
<keyword evidence="4" id="KW-0812">Transmembrane</keyword>
<sequence length="494" mass="57126">MTTLYPLLWRIFQPMLTLLEIEELVCRLKPIASILRSKQICRRGLMLAILKRHFHTVKYQFSITLLEKVMLTIGFVGILIIMRETQSFSYKYLSLQYPNYVYTSIMSIALAMWFWTYYSSKFSFSKVRRIKAKLLQVIKTNDFYISEVKRRHKRIISSLKFVFYYKGRFLIVETYSAGARYTKSANDLGEILESALGLPLEDKNEQSPEKTAYKLTIKKPERIHLYNPSDLTDKHYKILLDEFKAWDFVKNPHAIICGATGSGKTTMVYEMMLFFAHQGADLFIADPKRSDLSGLKYWIPNSDSSVVNTPGQIAKMTSRLVNLMNDRYENFFSSKHGKRGQNYISYNLRPIVLIFDEIASFMAMDKKIAKEVEDHLKQIIMMGRQAGIYVILSTQKPMAEAVPTAIRDQMGLRIALGKMSKSGYHMTLGDDWDSLPSAEVGTGKGYIYIDGLNWSNPHPFEAPYIDMDSINYEETLAHFLQLGEQQFAQEEYKN</sequence>
<keyword evidence="1 3" id="KW-0547">Nucleotide-binding</keyword>
<dbReference type="Pfam" id="PF01580">
    <property type="entry name" value="FtsK_SpoIIIE"/>
    <property type="match status" value="1"/>
</dbReference>